<evidence type="ECO:0000313" key="2">
    <source>
        <dbReference type="Proteomes" id="UP000036893"/>
    </source>
</evidence>
<accession>A0A8E0V1R7</accession>
<protein>
    <submittedName>
        <fullName evidence="1">Uncharacterized protein</fullName>
    </submittedName>
</protein>
<name>A0A8E0V1R7_9EURO</name>
<dbReference type="Proteomes" id="UP000036893">
    <property type="component" value="Unassembled WGS sequence"/>
</dbReference>
<gene>
    <name evidence="1" type="ORF">Aud_006714</name>
</gene>
<dbReference type="RefSeq" id="XP_043147546.1">
    <property type="nucleotide sequence ID" value="XM_043291611.1"/>
</dbReference>
<dbReference type="GeneID" id="66994191"/>
<comment type="caution">
    <text evidence="1">The sequence shown here is derived from an EMBL/GenBank/DDBJ whole genome shotgun (WGS) entry which is preliminary data.</text>
</comment>
<proteinExistence type="predicted"/>
<dbReference type="AlphaFoldDB" id="A0A8E0V1R7"/>
<reference evidence="1" key="2">
    <citation type="submission" date="2021-01" db="EMBL/GenBank/DDBJ databases">
        <title>Pan-genome distribution and transcriptional activeness of fungal secondary metabolism genes in Aspergillus section Fumigati.</title>
        <authorList>
            <person name="Takahashi H."/>
            <person name="Umemura M."/>
            <person name="Ninomiya A."/>
            <person name="Kusuya Y."/>
            <person name="Urayama S."/>
            <person name="Shimizu M."/>
            <person name="Watanabe A."/>
            <person name="Kamei K."/>
            <person name="Yaguchi T."/>
            <person name="Hagiwara D."/>
        </authorList>
    </citation>
    <scope>NUCLEOTIDE SEQUENCE</scope>
    <source>
        <strain evidence="1">IFM 46973</strain>
    </source>
</reference>
<sequence>MENLSEAARAVITSLQALPEAPELQRANIVIIGVSHFNTTPQVSGLRMCKFIPPSKHDKKVSHVVGGVSNGKGPGLVNVALAYVTQKALYVFSLVGRKIEPLQGSMTGLAVTG</sequence>
<organism evidence="1 2">
    <name type="scientific">Aspergillus udagawae</name>
    <dbReference type="NCBI Taxonomy" id="91492"/>
    <lineage>
        <taxon>Eukaryota</taxon>
        <taxon>Fungi</taxon>
        <taxon>Dikarya</taxon>
        <taxon>Ascomycota</taxon>
        <taxon>Pezizomycotina</taxon>
        <taxon>Eurotiomycetes</taxon>
        <taxon>Eurotiomycetidae</taxon>
        <taxon>Eurotiales</taxon>
        <taxon>Aspergillaceae</taxon>
        <taxon>Aspergillus</taxon>
        <taxon>Aspergillus subgen. Fumigati</taxon>
    </lineage>
</organism>
<reference evidence="1" key="1">
    <citation type="journal article" date="2015" name="Genome Announc.">
        <title>Draft Genome Sequence of the Pathogenic Filamentous Fungus Aspergillus udagawae Strain IFM 46973T.</title>
        <authorList>
            <person name="Kusuya Y."/>
            <person name="Takahashi-Nakaguchi A."/>
            <person name="Takahashi H."/>
            <person name="Yaguchi T."/>
        </authorList>
    </citation>
    <scope>NUCLEOTIDE SEQUENCE</scope>
    <source>
        <strain evidence="1">IFM 46973</strain>
    </source>
</reference>
<evidence type="ECO:0000313" key="1">
    <source>
        <dbReference type="EMBL" id="GIC90280.1"/>
    </source>
</evidence>
<dbReference type="EMBL" id="BBXM02000004">
    <property type="protein sequence ID" value="GIC90280.1"/>
    <property type="molecule type" value="Genomic_DNA"/>
</dbReference>